<evidence type="ECO:0000256" key="1">
    <source>
        <dbReference type="ARBA" id="ARBA00023157"/>
    </source>
</evidence>
<reference evidence="2" key="1">
    <citation type="submission" date="2022-11" db="EMBL/GenBank/DDBJ databases">
        <title>Minimal conservation of predation-associated metabolite biosynthetic gene clusters underscores biosynthetic potential of Myxococcota including descriptions for ten novel species: Archangium lansinium sp. nov., Myxococcus landrumus sp. nov., Nannocystis bai.</title>
        <authorList>
            <person name="Ahearne A."/>
            <person name="Stevens C."/>
            <person name="Phillips K."/>
        </authorList>
    </citation>
    <scope>NUCLEOTIDE SEQUENCE</scope>
    <source>
        <strain evidence="2">Na p29</strain>
    </source>
</reference>
<keyword evidence="3" id="KW-1185">Reference proteome</keyword>
<evidence type="ECO:0000313" key="2">
    <source>
        <dbReference type="EMBL" id="MCY1004910.1"/>
    </source>
</evidence>
<name>A0A9X3EJM4_9BACT</name>
<comment type="caution">
    <text evidence="2">The sequence shown here is derived from an EMBL/GenBank/DDBJ whole genome shotgun (WGS) entry which is preliminary data.</text>
</comment>
<dbReference type="SUPFAM" id="SSF57424">
    <property type="entry name" value="LDL receptor-like module"/>
    <property type="match status" value="1"/>
</dbReference>
<dbReference type="InterPro" id="IPR002172">
    <property type="entry name" value="LDrepeatLR_classA_rpt"/>
</dbReference>
<dbReference type="SMART" id="SM00192">
    <property type="entry name" value="LDLa"/>
    <property type="match status" value="1"/>
</dbReference>
<dbReference type="Pfam" id="PF00057">
    <property type="entry name" value="Ldl_recept_a"/>
    <property type="match status" value="1"/>
</dbReference>
<dbReference type="Gene3D" id="4.10.400.10">
    <property type="entry name" value="Low-density Lipoprotein Receptor"/>
    <property type="match status" value="1"/>
</dbReference>
<dbReference type="RefSeq" id="WP_267766521.1">
    <property type="nucleotide sequence ID" value="NZ_JAPNKE010000002.1"/>
</dbReference>
<proteinExistence type="predicted"/>
<evidence type="ECO:0000313" key="3">
    <source>
        <dbReference type="Proteomes" id="UP001150924"/>
    </source>
</evidence>
<sequence length="147" mass="15526">MADIASFCACAVEVGRYAEIEACVTANSDSSESDCFCQIEAMGSAHAEYVACLAEAVEGYTACVAPLTCDEQIDLGPQENECFGAFLDANHVCYKLSTEAVLAEEACLDVGPPFMCNSGEPIPNTYVCDGDDDCEDKSDESDGLCNP</sequence>
<keyword evidence="2" id="KW-0675">Receptor</keyword>
<keyword evidence="1" id="KW-1015">Disulfide bond</keyword>
<dbReference type="PROSITE" id="PS50068">
    <property type="entry name" value="LDLRA_2"/>
    <property type="match status" value="1"/>
</dbReference>
<accession>A0A9X3EJM4</accession>
<protein>
    <submittedName>
        <fullName evidence="2">Low-density lipoprotein receptor class A repeat-containing protein</fullName>
    </submittedName>
</protein>
<keyword evidence="2" id="KW-0449">Lipoprotein</keyword>
<dbReference type="AlphaFoldDB" id="A0A9X3EJM4"/>
<dbReference type="EMBL" id="JAPNKE010000002">
    <property type="protein sequence ID" value="MCY1004910.1"/>
    <property type="molecule type" value="Genomic_DNA"/>
</dbReference>
<organism evidence="2 3">
    <name type="scientific">Nannocystis pusilla</name>
    <dbReference type="NCBI Taxonomy" id="889268"/>
    <lineage>
        <taxon>Bacteria</taxon>
        <taxon>Pseudomonadati</taxon>
        <taxon>Myxococcota</taxon>
        <taxon>Polyangia</taxon>
        <taxon>Nannocystales</taxon>
        <taxon>Nannocystaceae</taxon>
        <taxon>Nannocystis</taxon>
    </lineage>
</organism>
<dbReference type="Proteomes" id="UP001150924">
    <property type="component" value="Unassembled WGS sequence"/>
</dbReference>
<gene>
    <name evidence="2" type="ORF">OV079_04860</name>
</gene>
<dbReference type="InterPro" id="IPR036055">
    <property type="entry name" value="LDL_receptor-like_sf"/>
</dbReference>
<dbReference type="CDD" id="cd00112">
    <property type="entry name" value="LDLa"/>
    <property type="match status" value="1"/>
</dbReference>